<sequence>MRRILAAQLADAWGTADNCDVLGLGYATPWLGCFSGARRVIAAMPGGQGAEPWVTANRNRTVLVDDRALPFAAGLFDRILLVHALEEADDPQALLNEASRLLSPSGRLIIVSAARGGLWARNEATPFGHGRPFSRRQMEGLIRSSGLEPRAWSQALYVPPWRAMLPFSDGIEQVGRLLFPGTAGLLLMEAGRLTYARPKLRGARSVIAPVPALNPASTRASSAQGPALSVPATTSDLAQSGKPLYVGQSCTD</sequence>
<evidence type="ECO:0000313" key="3">
    <source>
        <dbReference type="EMBL" id="GAA0385268.1"/>
    </source>
</evidence>
<dbReference type="GO" id="GO:0032259">
    <property type="term" value="P:methylation"/>
    <property type="evidence" value="ECO:0007669"/>
    <property type="project" value="UniProtKB-KW"/>
</dbReference>
<evidence type="ECO:0000256" key="1">
    <source>
        <dbReference type="SAM" id="MobiDB-lite"/>
    </source>
</evidence>
<keyword evidence="3" id="KW-0489">Methyltransferase</keyword>
<name>A0ABP3I047_9CAUL</name>
<dbReference type="InterPro" id="IPR013216">
    <property type="entry name" value="Methyltransf_11"/>
</dbReference>
<dbReference type="SUPFAM" id="SSF53335">
    <property type="entry name" value="S-adenosyl-L-methionine-dependent methyltransferases"/>
    <property type="match status" value="1"/>
</dbReference>
<gene>
    <name evidence="3" type="ORF">GCM10009093_10210</name>
</gene>
<dbReference type="Pfam" id="PF08241">
    <property type="entry name" value="Methyltransf_11"/>
    <property type="match status" value="1"/>
</dbReference>
<feature type="domain" description="Methyltransferase type 11" evidence="2">
    <location>
        <begin position="61"/>
        <end position="110"/>
    </location>
</feature>
<accession>A0ABP3I047</accession>
<dbReference type="Gene3D" id="3.40.50.150">
    <property type="entry name" value="Vaccinia Virus protein VP39"/>
    <property type="match status" value="1"/>
</dbReference>
<dbReference type="Proteomes" id="UP001500791">
    <property type="component" value="Unassembled WGS sequence"/>
</dbReference>
<evidence type="ECO:0000313" key="4">
    <source>
        <dbReference type="Proteomes" id="UP001500791"/>
    </source>
</evidence>
<reference evidence="4" key="1">
    <citation type="journal article" date="2019" name="Int. J. Syst. Evol. Microbiol.">
        <title>The Global Catalogue of Microorganisms (GCM) 10K type strain sequencing project: providing services to taxonomists for standard genome sequencing and annotation.</title>
        <authorList>
            <consortium name="The Broad Institute Genomics Platform"/>
            <consortium name="The Broad Institute Genome Sequencing Center for Infectious Disease"/>
            <person name="Wu L."/>
            <person name="Ma J."/>
        </authorList>
    </citation>
    <scope>NUCLEOTIDE SEQUENCE [LARGE SCALE GENOMIC DNA]</scope>
    <source>
        <strain evidence="4">JCM 13476</strain>
    </source>
</reference>
<evidence type="ECO:0000259" key="2">
    <source>
        <dbReference type="Pfam" id="PF08241"/>
    </source>
</evidence>
<proteinExistence type="predicted"/>
<dbReference type="GO" id="GO:0008168">
    <property type="term" value="F:methyltransferase activity"/>
    <property type="evidence" value="ECO:0007669"/>
    <property type="project" value="UniProtKB-KW"/>
</dbReference>
<keyword evidence="4" id="KW-1185">Reference proteome</keyword>
<dbReference type="EMBL" id="BAAAEJ010000003">
    <property type="protein sequence ID" value="GAA0385268.1"/>
    <property type="molecule type" value="Genomic_DNA"/>
</dbReference>
<organism evidence="3 4">
    <name type="scientific">Brevundimonas terrae</name>
    <dbReference type="NCBI Taxonomy" id="363631"/>
    <lineage>
        <taxon>Bacteria</taxon>
        <taxon>Pseudomonadati</taxon>
        <taxon>Pseudomonadota</taxon>
        <taxon>Alphaproteobacteria</taxon>
        <taxon>Caulobacterales</taxon>
        <taxon>Caulobacteraceae</taxon>
        <taxon>Brevundimonas</taxon>
    </lineage>
</organism>
<protein>
    <submittedName>
        <fullName evidence="3">Methyltransferase domain-containing protein</fullName>
    </submittedName>
</protein>
<comment type="caution">
    <text evidence="3">The sequence shown here is derived from an EMBL/GenBank/DDBJ whole genome shotgun (WGS) entry which is preliminary data.</text>
</comment>
<feature type="region of interest" description="Disordered" evidence="1">
    <location>
        <begin position="216"/>
        <end position="241"/>
    </location>
</feature>
<dbReference type="InterPro" id="IPR029063">
    <property type="entry name" value="SAM-dependent_MTases_sf"/>
</dbReference>
<keyword evidence="3" id="KW-0808">Transferase</keyword>